<protein>
    <submittedName>
        <fullName evidence="9 10">B3 domain-containing protein REM20 isoform X1</fullName>
    </submittedName>
</protein>
<evidence type="ECO:0000256" key="5">
    <source>
        <dbReference type="ARBA" id="ARBA00023242"/>
    </source>
</evidence>
<dbReference type="InterPro" id="IPR003340">
    <property type="entry name" value="B3_DNA-bd"/>
</dbReference>
<dbReference type="Gene3D" id="2.40.330.10">
    <property type="entry name" value="DNA-binding pseudobarrel domain"/>
    <property type="match status" value="1"/>
</dbReference>
<evidence type="ECO:0000313" key="15">
    <source>
        <dbReference type="RefSeq" id="XP_056698344.1"/>
    </source>
</evidence>
<evidence type="ECO:0000313" key="9">
    <source>
        <dbReference type="RefSeq" id="XP_056698337.1"/>
    </source>
</evidence>
<dbReference type="SMART" id="SM01019">
    <property type="entry name" value="B3"/>
    <property type="match status" value="1"/>
</dbReference>
<evidence type="ECO:0000313" key="16">
    <source>
        <dbReference type="RefSeq" id="XP_056698345.1"/>
    </source>
</evidence>
<reference evidence="8" key="1">
    <citation type="journal article" date="2021" name="Nat. Commun.">
        <title>Genomic analyses provide insights into spinach domestication and the genetic basis of agronomic traits.</title>
        <authorList>
            <person name="Cai X."/>
            <person name="Sun X."/>
            <person name="Xu C."/>
            <person name="Sun H."/>
            <person name="Wang X."/>
            <person name="Ge C."/>
            <person name="Zhang Z."/>
            <person name="Wang Q."/>
            <person name="Fei Z."/>
            <person name="Jiao C."/>
            <person name="Wang Q."/>
        </authorList>
    </citation>
    <scope>NUCLEOTIDE SEQUENCE [LARGE SCALE GENOMIC DNA]</scope>
    <source>
        <strain evidence="8">cv. Varoflay</strain>
    </source>
</reference>
<dbReference type="RefSeq" id="XP_056698344.1">
    <property type="nucleotide sequence ID" value="XM_056842366.1"/>
</dbReference>
<evidence type="ECO:0000313" key="12">
    <source>
        <dbReference type="RefSeq" id="XP_056698340.1"/>
    </source>
</evidence>
<evidence type="ECO:0000313" key="10">
    <source>
        <dbReference type="RefSeq" id="XP_056698338.1"/>
    </source>
</evidence>
<evidence type="ECO:0000313" key="13">
    <source>
        <dbReference type="RefSeq" id="XP_056698341.1"/>
    </source>
</evidence>
<name>A0ABM3RRT2_SPIOL</name>
<dbReference type="RefSeq" id="XP_056698341.1">
    <property type="nucleotide sequence ID" value="XM_056842363.1"/>
</dbReference>
<keyword evidence="2" id="KW-0805">Transcription regulation</keyword>
<gene>
    <name evidence="9 10 11 12 13 14 15 16 17" type="primary">LOC110794402</name>
</gene>
<feature type="compositionally biased region" description="Acidic residues" evidence="6">
    <location>
        <begin position="126"/>
        <end position="136"/>
    </location>
</feature>
<organism evidence="8 12">
    <name type="scientific">Spinacia oleracea</name>
    <name type="common">Spinach</name>
    <dbReference type="NCBI Taxonomy" id="3562"/>
    <lineage>
        <taxon>Eukaryota</taxon>
        <taxon>Viridiplantae</taxon>
        <taxon>Streptophyta</taxon>
        <taxon>Embryophyta</taxon>
        <taxon>Tracheophyta</taxon>
        <taxon>Spermatophyta</taxon>
        <taxon>Magnoliopsida</taxon>
        <taxon>eudicotyledons</taxon>
        <taxon>Gunneridae</taxon>
        <taxon>Pentapetalae</taxon>
        <taxon>Caryophyllales</taxon>
        <taxon>Chenopodiaceae</taxon>
        <taxon>Chenopodioideae</taxon>
        <taxon>Anserineae</taxon>
        <taxon>Spinacia</taxon>
    </lineage>
</organism>
<dbReference type="GeneID" id="110794402"/>
<evidence type="ECO:0000313" key="8">
    <source>
        <dbReference type="Proteomes" id="UP000813463"/>
    </source>
</evidence>
<evidence type="ECO:0000256" key="6">
    <source>
        <dbReference type="SAM" id="MobiDB-lite"/>
    </source>
</evidence>
<dbReference type="CDD" id="cd10017">
    <property type="entry name" value="B3_DNA"/>
    <property type="match status" value="1"/>
</dbReference>
<dbReference type="InterPro" id="IPR015300">
    <property type="entry name" value="DNA-bd_pseudobarrel_sf"/>
</dbReference>
<dbReference type="PANTHER" id="PTHR31920">
    <property type="entry name" value="B3 DOMAIN-CONTAINING"/>
    <property type="match status" value="1"/>
</dbReference>
<dbReference type="InterPro" id="IPR050655">
    <property type="entry name" value="Plant_B3_domain"/>
</dbReference>
<feature type="compositionally biased region" description="Acidic residues" evidence="6">
    <location>
        <begin position="168"/>
        <end position="188"/>
    </location>
</feature>
<evidence type="ECO:0000259" key="7">
    <source>
        <dbReference type="PROSITE" id="PS50863"/>
    </source>
</evidence>
<evidence type="ECO:0000256" key="2">
    <source>
        <dbReference type="ARBA" id="ARBA00023015"/>
    </source>
</evidence>
<feature type="region of interest" description="Disordered" evidence="6">
    <location>
        <begin position="121"/>
        <end position="212"/>
    </location>
</feature>
<sequence length="212" mass="24557">MMPDYVTQNLPEVFKSQMGSSSDKHPQFFKVFQPQTSSENLMLPPAFESKLSGEIPSRVVLKKNKKIWLINVVRIDGRLHFEGAWSKFVLDNSLSFGEFMVFKYNGQRTFDVLILGRDGCEKESGNTEETEDSEEEPVVKHVDDDDDDYGNAEETEESEEEHVKHVDDDYEEDEDDEDEDEDDDDDDYTMPKHFLPKYNYNSVQGKTNSIWG</sequence>
<dbReference type="RefSeq" id="XP_056698340.1">
    <property type="nucleotide sequence ID" value="XM_056842362.1"/>
</dbReference>
<dbReference type="RefSeq" id="XP_056698345.1">
    <property type="nucleotide sequence ID" value="XM_056842367.1"/>
</dbReference>
<dbReference type="PANTHER" id="PTHR31920:SF145">
    <property type="entry name" value="B3 DOMAIN-CONTAINING PROTEIN REM20-LIKE ISOFORM X1"/>
    <property type="match status" value="1"/>
</dbReference>
<keyword evidence="5" id="KW-0539">Nucleus</keyword>
<dbReference type="Pfam" id="PF02362">
    <property type="entry name" value="B3"/>
    <property type="match status" value="1"/>
</dbReference>
<feature type="compositionally biased region" description="Acidic residues" evidence="6">
    <location>
        <begin position="144"/>
        <end position="160"/>
    </location>
</feature>
<dbReference type="RefSeq" id="XP_056698337.1">
    <property type="nucleotide sequence ID" value="XM_056842359.1"/>
</dbReference>
<keyword evidence="8" id="KW-1185">Reference proteome</keyword>
<feature type="compositionally biased region" description="Polar residues" evidence="6">
    <location>
        <begin position="199"/>
        <end position="212"/>
    </location>
</feature>
<keyword evidence="3" id="KW-0238">DNA-binding</keyword>
<evidence type="ECO:0000313" key="14">
    <source>
        <dbReference type="RefSeq" id="XP_056698342.1"/>
    </source>
</evidence>
<dbReference type="RefSeq" id="XP_056698342.1">
    <property type="nucleotide sequence ID" value="XM_056842364.1"/>
</dbReference>
<keyword evidence="4" id="KW-0804">Transcription</keyword>
<evidence type="ECO:0000256" key="1">
    <source>
        <dbReference type="ARBA" id="ARBA00004123"/>
    </source>
</evidence>
<evidence type="ECO:0000256" key="4">
    <source>
        <dbReference type="ARBA" id="ARBA00023163"/>
    </source>
</evidence>
<dbReference type="Proteomes" id="UP000813463">
    <property type="component" value="Chromosome 4"/>
</dbReference>
<dbReference type="RefSeq" id="XP_056698338.1">
    <property type="nucleotide sequence ID" value="XM_056842360.1"/>
</dbReference>
<proteinExistence type="predicted"/>
<reference evidence="9 10" key="2">
    <citation type="submission" date="2025-05" db="UniProtKB">
        <authorList>
            <consortium name="RefSeq"/>
        </authorList>
    </citation>
    <scope>IDENTIFICATION</scope>
    <source>
        <tissue evidence="9 10">Leaf</tissue>
    </source>
</reference>
<dbReference type="PROSITE" id="PS50863">
    <property type="entry name" value="B3"/>
    <property type="match status" value="1"/>
</dbReference>
<dbReference type="RefSeq" id="XP_056698339.1">
    <property type="nucleotide sequence ID" value="XM_056842361.1"/>
</dbReference>
<evidence type="ECO:0000313" key="17">
    <source>
        <dbReference type="RefSeq" id="XP_056698346.1"/>
    </source>
</evidence>
<dbReference type="RefSeq" id="XP_056698346.1">
    <property type="nucleotide sequence ID" value="XM_056842368.1"/>
</dbReference>
<accession>A0ABM3RRT2</accession>
<comment type="subcellular location">
    <subcellularLocation>
        <location evidence="1">Nucleus</location>
    </subcellularLocation>
</comment>
<evidence type="ECO:0000313" key="11">
    <source>
        <dbReference type="RefSeq" id="XP_056698339.1"/>
    </source>
</evidence>
<feature type="domain" description="TF-B3" evidence="7">
    <location>
        <begin position="26"/>
        <end position="118"/>
    </location>
</feature>
<evidence type="ECO:0000256" key="3">
    <source>
        <dbReference type="ARBA" id="ARBA00023125"/>
    </source>
</evidence>
<dbReference type="SUPFAM" id="SSF101936">
    <property type="entry name" value="DNA-binding pseudobarrel domain"/>
    <property type="match status" value="1"/>
</dbReference>